<sequence length="80" mass="8367">MAEASTSKQVSQEEETSPVSTSSSTPSSQAASTGQQIPLTQLPEKSAQAVSSWTVYGGAYDNGTRCTAAEKGANMRILWP</sequence>
<protein>
    <submittedName>
        <fullName evidence="2">Uncharacterized protein</fullName>
    </submittedName>
</protein>
<evidence type="ECO:0000256" key="1">
    <source>
        <dbReference type="SAM" id="MobiDB-lite"/>
    </source>
</evidence>
<dbReference type="EMBL" id="JALJOT010000015">
    <property type="protein sequence ID" value="KAK9902866.1"/>
    <property type="molecule type" value="Genomic_DNA"/>
</dbReference>
<keyword evidence="3" id="KW-1185">Reference proteome</keyword>
<feature type="region of interest" description="Disordered" evidence="1">
    <location>
        <begin position="1"/>
        <end position="45"/>
    </location>
</feature>
<proteinExistence type="predicted"/>
<accession>A0ABR2YEC4</accession>
<comment type="caution">
    <text evidence="2">The sequence shown here is derived from an EMBL/GenBank/DDBJ whole genome shotgun (WGS) entry which is preliminary data.</text>
</comment>
<dbReference type="Proteomes" id="UP001491310">
    <property type="component" value="Unassembled WGS sequence"/>
</dbReference>
<evidence type="ECO:0000313" key="2">
    <source>
        <dbReference type="EMBL" id="KAK9902866.1"/>
    </source>
</evidence>
<name>A0ABR2YEC4_9CHLO</name>
<evidence type="ECO:0000313" key="3">
    <source>
        <dbReference type="Proteomes" id="UP001491310"/>
    </source>
</evidence>
<organism evidence="2 3">
    <name type="scientific">Coccomyxa subellipsoidea</name>
    <dbReference type="NCBI Taxonomy" id="248742"/>
    <lineage>
        <taxon>Eukaryota</taxon>
        <taxon>Viridiplantae</taxon>
        <taxon>Chlorophyta</taxon>
        <taxon>core chlorophytes</taxon>
        <taxon>Trebouxiophyceae</taxon>
        <taxon>Trebouxiophyceae incertae sedis</taxon>
        <taxon>Coccomyxaceae</taxon>
        <taxon>Coccomyxa</taxon>
    </lineage>
</organism>
<feature type="compositionally biased region" description="Low complexity" evidence="1">
    <location>
        <begin position="17"/>
        <end position="33"/>
    </location>
</feature>
<gene>
    <name evidence="2" type="ORF">WJX75_009126</name>
</gene>
<reference evidence="2 3" key="1">
    <citation type="journal article" date="2024" name="Nat. Commun.">
        <title>Phylogenomics reveals the evolutionary origins of lichenization in chlorophyte algae.</title>
        <authorList>
            <person name="Puginier C."/>
            <person name="Libourel C."/>
            <person name="Otte J."/>
            <person name="Skaloud P."/>
            <person name="Haon M."/>
            <person name="Grisel S."/>
            <person name="Petersen M."/>
            <person name="Berrin J.G."/>
            <person name="Delaux P.M."/>
            <person name="Dal Grande F."/>
            <person name="Keller J."/>
        </authorList>
    </citation>
    <scope>NUCLEOTIDE SEQUENCE [LARGE SCALE GENOMIC DNA]</scope>
    <source>
        <strain evidence="2 3">SAG 216-7</strain>
    </source>
</reference>